<feature type="compositionally biased region" description="Basic and acidic residues" evidence="1">
    <location>
        <begin position="848"/>
        <end position="862"/>
    </location>
</feature>
<organism evidence="3 4">
    <name type="scientific">Artemisia annua</name>
    <name type="common">Sweet wormwood</name>
    <dbReference type="NCBI Taxonomy" id="35608"/>
    <lineage>
        <taxon>Eukaryota</taxon>
        <taxon>Viridiplantae</taxon>
        <taxon>Streptophyta</taxon>
        <taxon>Embryophyta</taxon>
        <taxon>Tracheophyta</taxon>
        <taxon>Spermatophyta</taxon>
        <taxon>Magnoliopsida</taxon>
        <taxon>eudicotyledons</taxon>
        <taxon>Gunneridae</taxon>
        <taxon>Pentapetalae</taxon>
        <taxon>asterids</taxon>
        <taxon>campanulids</taxon>
        <taxon>Asterales</taxon>
        <taxon>Asteraceae</taxon>
        <taxon>Asteroideae</taxon>
        <taxon>Anthemideae</taxon>
        <taxon>Artemisiinae</taxon>
        <taxon>Artemisia</taxon>
    </lineage>
</organism>
<evidence type="ECO:0000256" key="2">
    <source>
        <dbReference type="SAM" id="Phobius"/>
    </source>
</evidence>
<keyword evidence="2" id="KW-0812">Transmembrane</keyword>
<keyword evidence="2" id="KW-0472">Membrane</keyword>
<evidence type="ECO:0000256" key="1">
    <source>
        <dbReference type="SAM" id="MobiDB-lite"/>
    </source>
</evidence>
<evidence type="ECO:0000313" key="3">
    <source>
        <dbReference type="EMBL" id="PWA99316.1"/>
    </source>
</evidence>
<dbReference type="Proteomes" id="UP000245207">
    <property type="component" value="Unassembled WGS sequence"/>
</dbReference>
<dbReference type="OrthoDB" id="1751331at2759"/>
<gene>
    <name evidence="3" type="ORF">CTI12_AA009830</name>
</gene>
<evidence type="ECO:0008006" key="5">
    <source>
        <dbReference type="Google" id="ProtNLM"/>
    </source>
</evidence>
<keyword evidence="4" id="KW-1185">Reference proteome</keyword>
<protein>
    <recommendedName>
        <fullName evidence="5">Nucleic acid-binding, OB-fold protein</fullName>
    </recommendedName>
</protein>
<keyword evidence="2" id="KW-1133">Transmembrane helix</keyword>
<dbReference type="Gene3D" id="2.40.50.140">
    <property type="entry name" value="Nucleic acid-binding proteins"/>
    <property type="match status" value="2"/>
</dbReference>
<proteinExistence type="predicted"/>
<dbReference type="EMBL" id="PKPP01000024">
    <property type="protein sequence ID" value="PWA99316.1"/>
    <property type="molecule type" value="Genomic_DNA"/>
</dbReference>
<feature type="transmembrane region" description="Helical" evidence="2">
    <location>
        <begin position="221"/>
        <end position="245"/>
    </location>
</feature>
<accession>A0A2U1QMT6</accession>
<comment type="caution">
    <text evidence="3">The sequence shown here is derived from an EMBL/GenBank/DDBJ whole genome shotgun (WGS) entry which is preliminary data.</text>
</comment>
<dbReference type="SUPFAM" id="SSF50249">
    <property type="entry name" value="Nucleic acid-binding proteins"/>
    <property type="match status" value="2"/>
</dbReference>
<dbReference type="InterPro" id="IPR012340">
    <property type="entry name" value="NA-bd_OB-fold"/>
</dbReference>
<dbReference type="PANTHER" id="PTHR47165">
    <property type="entry name" value="OS03G0429900 PROTEIN"/>
    <property type="match status" value="1"/>
</dbReference>
<dbReference type="PANTHER" id="PTHR47165:SF4">
    <property type="entry name" value="OS03G0429900 PROTEIN"/>
    <property type="match status" value="1"/>
</dbReference>
<feature type="compositionally biased region" description="Low complexity" evidence="1">
    <location>
        <begin position="794"/>
        <end position="809"/>
    </location>
</feature>
<evidence type="ECO:0000313" key="4">
    <source>
        <dbReference type="Proteomes" id="UP000245207"/>
    </source>
</evidence>
<sequence>MRIKTKAVPNTTANEIPVDVLGSSDFVSSHAGEFSVSAALRDSGTSDGIRDVTALPSYPVTSMGLSGNVHRLGHVSDAVMAVSSIGQPVMGSSVPASRCSVAGSFQDDGFDNESPVVAVSPHRMGFPPVVPAHVYTVDGSVSTFQSVSSLPSTSVHTRQQATTQGLSNAWDVGHVPMVLDFSSGDVVLHSESLACMLIEFNLFMHRLRTGMCYITRHLNSFFYFVFVAHIPYPPVFTLLFLLLYIHKGSPSIGEADSVETQGPAAPPQREGAPLEYVSFGRCDQACQHCGAFFWLEEKKMVKLFRTARDKLQQADIPNFNIRLFGVAGANQYELPTADSIGAIVFDGGPESATDYDVVIERHSGEPESVNKLHPAYMALQFPLLFIYGEEGYHLKLTLRNPDGSDQEEKKMSMKFRICVNFRNFRLTLALIHMFIGRKMELTVDASTSSKNIDTAIVRSRQFAYLTELNSADNSKFIEVKVYRKWTTVKIPGFTPTAFSCMLLDKKGSAIQANADLKEKIRFDHDLQIDYVYRIQGFGFEKADSWGKTLDNDMTLCFGKYTQADLLEDKDFPNHYFNFAAFNQLNARLERKNPILTDINTPHILILNHSYKHSYNEPTTTIPQLEIQTDRLTNWEDEKNRNRVPFATLLQIDPKTQQRVLFTQNAMILRIDTDHNWYYQKCDECGGKLTYGYLHGQCHQYGTKPNPINSYCFRIIVTDGTANAVMSCFTPQTDGLIKDVNSLLKEVETNDPTIIPRAILALQNTRHLFQFQFATPASKGAPTFVLKKIMDNPQGTLAGSSATPSSPPTGITESLAHEESTPPPATPASTENTPADALAETQKPLYSGTRKDLFGSTTEKEETLTISPTNEKEGSPASKKQKKD</sequence>
<name>A0A2U1QMT6_ARTAN</name>
<feature type="region of interest" description="Disordered" evidence="1">
    <location>
        <begin position="794"/>
        <end position="883"/>
    </location>
</feature>
<dbReference type="AlphaFoldDB" id="A0A2U1QMT6"/>
<reference evidence="3 4" key="1">
    <citation type="journal article" date="2018" name="Mol. Plant">
        <title>The genome of Artemisia annua provides insight into the evolution of Asteraceae family and artemisinin biosynthesis.</title>
        <authorList>
            <person name="Shen Q."/>
            <person name="Zhang L."/>
            <person name="Liao Z."/>
            <person name="Wang S."/>
            <person name="Yan T."/>
            <person name="Shi P."/>
            <person name="Liu M."/>
            <person name="Fu X."/>
            <person name="Pan Q."/>
            <person name="Wang Y."/>
            <person name="Lv Z."/>
            <person name="Lu X."/>
            <person name="Zhang F."/>
            <person name="Jiang W."/>
            <person name="Ma Y."/>
            <person name="Chen M."/>
            <person name="Hao X."/>
            <person name="Li L."/>
            <person name="Tang Y."/>
            <person name="Lv G."/>
            <person name="Zhou Y."/>
            <person name="Sun X."/>
            <person name="Brodelius P.E."/>
            <person name="Rose J.K.C."/>
            <person name="Tang K."/>
        </authorList>
    </citation>
    <scope>NUCLEOTIDE SEQUENCE [LARGE SCALE GENOMIC DNA]</scope>
    <source>
        <strain evidence="4">cv. Huhao1</strain>
        <tissue evidence="3">Leaf</tissue>
    </source>
</reference>